<evidence type="ECO:0000313" key="3">
    <source>
        <dbReference type="Proteomes" id="UP001218188"/>
    </source>
</evidence>
<name>A0AAD6X308_9AGAR</name>
<dbReference type="Proteomes" id="UP001218188">
    <property type="component" value="Unassembled WGS sequence"/>
</dbReference>
<organism evidence="2 3">
    <name type="scientific">Mycena alexandri</name>
    <dbReference type="NCBI Taxonomy" id="1745969"/>
    <lineage>
        <taxon>Eukaryota</taxon>
        <taxon>Fungi</taxon>
        <taxon>Dikarya</taxon>
        <taxon>Basidiomycota</taxon>
        <taxon>Agaricomycotina</taxon>
        <taxon>Agaricomycetes</taxon>
        <taxon>Agaricomycetidae</taxon>
        <taxon>Agaricales</taxon>
        <taxon>Marasmiineae</taxon>
        <taxon>Mycenaceae</taxon>
        <taxon>Mycena</taxon>
    </lineage>
</organism>
<feature type="compositionally biased region" description="Low complexity" evidence="1">
    <location>
        <begin position="56"/>
        <end position="65"/>
    </location>
</feature>
<reference evidence="2" key="1">
    <citation type="submission" date="2023-03" db="EMBL/GenBank/DDBJ databases">
        <title>Massive genome expansion in bonnet fungi (Mycena s.s.) driven by repeated elements and novel gene families across ecological guilds.</title>
        <authorList>
            <consortium name="Lawrence Berkeley National Laboratory"/>
            <person name="Harder C.B."/>
            <person name="Miyauchi S."/>
            <person name="Viragh M."/>
            <person name="Kuo A."/>
            <person name="Thoen E."/>
            <person name="Andreopoulos B."/>
            <person name="Lu D."/>
            <person name="Skrede I."/>
            <person name="Drula E."/>
            <person name="Henrissat B."/>
            <person name="Morin E."/>
            <person name="Kohler A."/>
            <person name="Barry K."/>
            <person name="LaButti K."/>
            <person name="Morin E."/>
            <person name="Salamov A."/>
            <person name="Lipzen A."/>
            <person name="Mereny Z."/>
            <person name="Hegedus B."/>
            <person name="Baldrian P."/>
            <person name="Stursova M."/>
            <person name="Weitz H."/>
            <person name="Taylor A."/>
            <person name="Grigoriev I.V."/>
            <person name="Nagy L.G."/>
            <person name="Martin F."/>
            <person name="Kauserud H."/>
        </authorList>
    </citation>
    <scope>NUCLEOTIDE SEQUENCE</scope>
    <source>
        <strain evidence="2">CBHHK200</strain>
    </source>
</reference>
<protein>
    <submittedName>
        <fullName evidence="2">Uncharacterized protein</fullName>
    </submittedName>
</protein>
<evidence type="ECO:0000313" key="2">
    <source>
        <dbReference type="EMBL" id="KAJ7032976.1"/>
    </source>
</evidence>
<comment type="caution">
    <text evidence="2">The sequence shown here is derived from an EMBL/GenBank/DDBJ whole genome shotgun (WGS) entry which is preliminary data.</text>
</comment>
<keyword evidence="3" id="KW-1185">Reference proteome</keyword>
<feature type="compositionally biased region" description="Low complexity" evidence="1">
    <location>
        <begin position="1"/>
        <end position="12"/>
    </location>
</feature>
<feature type="compositionally biased region" description="Low complexity" evidence="1">
    <location>
        <begin position="32"/>
        <end position="42"/>
    </location>
</feature>
<proteinExistence type="predicted"/>
<evidence type="ECO:0000256" key="1">
    <source>
        <dbReference type="SAM" id="MobiDB-lite"/>
    </source>
</evidence>
<dbReference type="AlphaFoldDB" id="A0AAD6X308"/>
<dbReference type="EMBL" id="JARJCM010000068">
    <property type="protein sequence ID" value="KAJ7032976.1"/>
    <property type="molecule type" value="Genomic_DNA"/>
</dbReference>
<sequence>MPRGPRSSSSTRTPPPRSPYVRSSHRLRSPRSVRSSPVSRFRNAFQARAHPPPAGAAPRPARTGPSLRSVPCRRSRSWNCSEAPLLDILRKLTNHDAENDSAFLPELRAVYIDCFRAAVSYCALLAALEGRYSDDAGEGTVQLDSFVMTAMAPSVPHLLAIRLLETHGMDISISHVFGGNVV</sequence>
<accession>A0AAD6X308</accession>
<gene>
    <name evidence="2" type="ORF">C8F04DRAFT_1261315</name>
</gene>
<feature type="region of interest" description="Disordered" evidence="1">
    <location>
        <begin position="1"/>
        <end position="72"/>
    </location>
</feature>